<dbReference type="FunFam" id="3.30.160.60:FF:000100">
    <property type="entry name" value="Zinc finger 45-like"/>
    <property type="match status" value="2"/>
</dbReference>
<dbReference type="Proteomes" id="UP000649328">
    <property type="component" value="Unassembled WGS sequence"/>
</dbReference>
<feature type="region of interest" description="Disordered" evidence="12">
    <location>
        <begin position="62"/>
        <end position="137"/>
    </location>
</feature>
<evidence type="ECO:0000256" key="7">
    <source>
        <dbReference type="ARBA" id="ARBA00023015"/>
    </source>
</evidence>
<evidence type="ECO:0000256" key="11">
    <source>
        <dbReference type="PROSITE-ProRule" id="PRU00042"/>
    </source>
</evidence>
<feature type="region of interest" description="Disordered" evidence="12">
    <location>
        <begin position="1"/>
        <end position="25"/>
    </location>
</feature>
<keyword evidence="5 11" id="KW-0863">Zinc-finger</keyword>
<protein>
    <recommendedName>
        <fullName evidence="13">C2H2-type domain-containing protein</fullName>
    </recommendedName>
</protein>
<keyword evidence="10" id="KW-0539">Nucleus</keyword>
<dbReference type="GO" id="GO:0008270">
    <property type="term" value="F:zinc ion binding"/>
    <property type="evidence" value="ECO:0007669"/>
    <property type="project" value="UniProtKB-KW"/>
</dbReference>
<feature type="compositionally biased region" description="Basic and acidic residues" evidence="12">
    <location>
        <begin position="82"/>
        <end position="91"/>
    </location>
</feature>
<dbReference type="FunFam" id="3.30.160.60:FF:000870">
    <property type="entry name" value="zinc finger protein 197 isoform X1"/>
    <property type="match status" value="1"/>
</dbReference>
<comment type="subcellular location">
    <subcellularLocation>
        <location evidence="1">Nucleus</location>
    </subcellularLocation>
</comment>
<dbReference type="SMART" id="SM00355">
    <property type="entry name" value="ZnF_C2H2"/>
    <property type="match status" value="7"/>
</dbReference>
<dbReference type="PANTHER" id="PTHR24390:SF159">
    <property type="entry name" value="GROWTH FACTOR INDEPENDENT 1 TRANSCRIPTIONAL REPRESSOR"/>
    <property type="match status" value="1"/>
</dbReference>
<dbReference type="OrthoDB" id="3437960at2759"/>
<dbReference type="FunFam" id="3.30.160.60:FF:000275">
    <property type="entry name" value="zinc finger protein 90 homolog"/>
    <property type="match status" value="1"/>
</dbReference>
<feature type="domain" description="C2H2-type" evidence="13">
    <location>
        <begin position="554"/>
        <end position="581"/>
    </location>
</feature>
<name>A0A8H7LDJ1_9ASCO</name>
<gene>
    <name evidence="14" type="ORF">HF325_004881</name>
</gene>
<dbReference type="FunFam" id="3.30.160.60:FF:000508">
    <property type="entry name" value="Myeloid zinc finger 1"/>
    <property type="match status" value="1"/>
</dbReference>
<dbReference type="PROSITE" id="PS50157">
    <property type="entry name" value="ZINC_FINGER_C2H2_2"/>
    <property type="match status" value="6"/>
</dbReference>
<evidence type="ECO:0000313" key="14">
    <source>
        <dbReference type="EMBL" id="KAF8001092.1"/>
    </source>
</evidence>
<dbReference type="EMBL" id="JACBPP010000006">
    <property type="protein sequence ID" value="KAF8001092.1"/>
    <property type="molecule type" value="Genomic_DNA"/>
</dbReference>
<keyword evidence="8" id="KW-0238">DNA-binding</keyword>
<dbReference type="InterPro" id="IPR036236">
    <property type="entry name" value="Znf_C2H2_sf"/>
</dbReference>
<feature type="compositionally biased region" description="Basic residues" evidence="12">
    <location>
        <begin position="112"/>
        <end position="121"/>
    </location>
</feature>
<dbReference type="PANTHER" id="PTHR24390">
    <property type="entry name" value="ZINC FINGER PROTEIN"/>
    <property type="match status" value="1"/>
</dbReference>
<feature type="domain" description="C2H2-type" evidence="13">
    <location>
        <begin position="473"/>
        <end position="500"/>
    </location>
</feature>
<dbReference type="GO" id="GO:0042802">
    <property type="term" value="F:identical protein binding"/>
    <property type="evidence" value="ECO:0007669"/>
    <property type="project" value="UniProtKB-ARBA"/>
</dbReference>
<feature type="domain" description="C2H2-type" evidence="13">
    <location>
        <begin position="526"/>
        <end position="553"/>
    </location>
</feature>
<dbReference type="GO" id="GO:0000978">
    <property type="term" value="F:RNA polymerase II cis-regulatory region sequence-specific DNA binding"/>
    <property type="evidence" value="ECO:0007669"/>
    <property type="project" value="TreeGrafter"/>
</dbReference>
<dbReference type="GO" id="GO:0005634">
    <property type="term" value="C:nucleus"/>
    <property type="evidence" value="ECO:0007669"/>
    <property type="project" value="UniProtKB-SubCell"/>
</dbReference>
<evidence type="ECO:0000256" key="10">
    <source>
        <dbReference type="ARBA" id="ARBA00023242"/>
    </source>
</evidence>
<dbReference type="AlphaFoldDB" id="A0A8H7LDJ1"/>
<evidence type="ECO:0000256" key="8">
    <source>
        <dbReference type="ARBA" id="ARBA00023125"/>
    </source>
</evidence>
<reference evidence="14" key="1">
    <citation type="submission" date="2020-10" db="EMBL/GenBank/DDBJ databases">
        <title>The Whole-Genome Sequence of Metschnikowia persimmonesis, a Novel Endophytic Yeast Species Isolated from Medicinal Plant Diospyros kaki Thumb.</title>
        <authorList>
            <person name="Rahmat E."/>
            <person name="Kang Y."/>
        </authorList>
    </citation>
    <scope>NUCLEOTIDE SEQUENCE</scope>
    <source>
        <strain evidence="14">KIOM G15050</strain>
    </source>
</reference>
<comment type="similarity">
    <text evidence="2">Belongs to the krueppel C2H2-type zinc-finger protein family.</text>
</comment>
<keyword evidence="7" id="KW-0805">Transcription regulation</keyword>
<evidence type="ECO:0000256" key="5">
    <source>
        <dbReference type="ARBA" id="ARBA00022771"/>
    </source>
</evidence>
<evidence type="ECO:0000256" key="6">
    <source>
        <dbReference type="ARBA" id="ARBA00022833"/>
    </source>
</evidence>
<evidence type="ECO:0000256" key="12">
    <source>
        <dbReference type="SAM" id="MobiDB-lite"/>
    </source>
</evidence>
<evidence type="ECO:0000256" key="3">
    <source>
        <dbReference type="ARBA" id="ARBA00022723"/>
    </source>
</evidence>
<evidence type="ECO:0000256" key="9">
    <source>
        <dbReference type="ARBA" id="ARBA00023163"/>
    </source>
</evidence>
<keyword evidence="9" id="KW-0804">Transcription</keyword>
<feature type="domain" description="C2H2-type" evidence="13">
    <location>
        <begin position="445"/>
        <end position="472"/>
    </location>
</feature>
<evidence type="ECO:0000256" key="4">
    <source>
        <dbReference type="ARBA" id="ARBA00022737"/>
    </source>
</evidence>
<keyword evidence="3" id="KW-0479">Metal-binding</keyword>
<evidence type="ECO:0000313" key="15">
    <source>
        <dbReference type="Proteomes" id="UP000649328"/>
    </source>
</evidence>
<keyword evidence="4" id="KW-0677">Repeat</keyword>
<feature type="domain" description="C2H2-type" evidence="13">
    <location>
        <begin position="417"/>
        <end position="444"/>
    </location>
</feature>
<feature type="domain" description="C2H2-type" evidence="13">
    <location>
        <begin position="389"/>
        <end position="416"/>
    </location>
</feature>
<evidence type="ECO:0000256" key="2">
    <source>
        <dbReference type="ARBA" id="ARBA00006991"/>
    </source>
</evidence>
<comment type="caution">
    <text evidence="14">The sequence shown here is derived from an EMBL/GenBank/DDBJ whole genome shotgun (WGS) entry which is preliminary data.</text>
</comment>
<dbReference type="SUPFAM" id="SSF57667">
    <property type="entry name" value="beta-beta-alpha zinc fingers"/>
    <property type="match status" value="4"/>
</dbReference>
<dbReference type="GO" id="GO:0003700">
    <property type="term" value="F:DNA-binding transcription factor activity"/>
    <property type="evidence" value="ECO:0007669"/>
    <property type="project" value="TreeGrafter"/>
</dbReference>
<accession>A0A8H7LDJ1</accession>
<organism evidence="14 15">
    <name type="scientific">Metschnikowia pulcherrima</name>
    <dbReference type="NCBI Taxonomy" id="27326"/>
    <lineage>
        <taxon>Eukaryota</taxon>
        <taxon>Fungi</taxon>
        <taxon>Dikarya</taxon>
        <taxon>Ascomycota</taxon>
        <taxon>Saccharomycotina</taxon>
        <taxon>Pichiomycetes</taxon>
        <taxon>Metschnikowiaceae</taxon>
        <taxon>Metschnikowia</taxon>
    </lineage>
</organism>
<evidence type="ECO:0000259" key="13">
    <source>
        <dbReference type="PROSITE" id="PS50157"/>
    </source>
</evidence>
<dbReference type="Pfam" id="PF00096">
    <property type="entry name" value="zf-C2H2"/>
    <property type="match status" value="5"/>
</dbReference>
<dbReference type="Gene3D" id="3.30.160.60">
    <property type="entry name" value="Classic Zinc Finger"/>
    <property type="match status" value="7"/>
</dbReference>
<dbReference type="GO" id="GO:0006357">
    <property type="term" value="P:regulation of transcription by RNA polymerase II"/>
    <property type="evidence" value="ECO:0007669"/>
    <property type="project" value="TreeGrafter"/>
</dbReference>
<keyword evidence="15" id="KW-1185">Reference proteome</keyword>
<sequence length="592" mass="65095">MSDSRVEIGDESISGSGANSHADATVSGETRKVSNIFADCLAAIVNPLVRIYHSYDDTNTGAYGNGTDHDNPCTRAGADSTHGQREGHCDPVAHSAVELGHKRIANDNNVGTKKRKLRRSHQAGNPPESPLAKSYSSAVTLRHDSRLGHSLSGGHTIVSLENAASNALFEEPISSFRIPNLDNLLREPVEDEQVAYNGMERLCSKRGYQFLNSDKSTLEERVVRSKVPMLELMSDRDTSEFNPGLICLPLSGFNPHQEDRLLDKNPTYTKNRSAKGLEVQRLNATIVQGRAAQKAGLISEQENASNNSLLQDLDKRAVTVQLQNDHLVAGMLKAQRKNDDLYLPSESCARETAQRLQFTSANAVDHNLNASIPKGFTQPAIGRSLVVDLTCQVCSKTCVSLSHLTTHMTSHTCKKPFACAECGKASLQSGNLSIHMRSHTGEKPFACARCDKKFQSSGQLTVHMRSHTGEKPFACAECDKRFSRNNSLSIHMRSHTGEHPFVCAKCNKRFSLIGDLITHITGEKPFASVDCDKRFRSSRQLAVHMRSHTGEKPFACAECDKSFSFKASLSIHMRSHTSVKPYAYAFTDCPER</sequence>
<keyword evidence="6" id="KW-0862">Zinc</keyword>
<dbReference type="InterPro" id="IPR013087">
    <property type="entry name" value="Znf_C2H2_type"/>
</dbReference>
<evidence type="ECO:0000256" key="1">
    <source>
        <dbReference type="ARBA" id="ARBA00004123"/>
    </source>
</evidence>
<proteinExistence type="inferred from homology"/>
<dbReference type="PROSITE" id="PS00028">
    <property type="entry name" value="ZINC_FINGER_C2H2_1"/>
    <property type="match status" value="4"/>
</dbReference>